<proteinExistence type="predicted"/>
<dbReference type="InterPro" id="IPR009883">
    <property type="entry name" value="YgfX"/>
</dbReference>
<evidence type="ECO:0000256" key="1">
    <source>
        <dbReference type="SAM" id="Phobius"/>
    </source>
</evidence>
<feature type="transmembrane region" description="Helical" evidence="1">
    <location>
        <begin position="37"/>
        <end position="54"/>
    </location>
</feature>
<keyword evidence="3" id="KW-1185">Reference proteome</keyword>
<gene>
    <name evidence="2" type="ORF">M992_1411</name>
</gene>
<dbReference type="AlphaFoldDB" id="A0A0N0Z960"/>
<sequence length="136" mass="15516">MVLWKSNLSISWMAQLFSTCVHCVLGLVLLLAPWPTGNSIIWLPLLMVTIASWAKSQKNINKYKGVIVLTNGNKVQWKKNEWSIISPPWCTRFGILLTLSALQGKPRKIKLWVAADAISEDDWRDLNQLLLQYPDI</sequence>
<name>A0A0N0Z960_9GAMM</name>
<evidence type="ECO:0000313" key="3">
    <source>
        <dbReference type="Proteomes" id="UP000053226"/>
    </source>
</evidence>
<dbReference type="EMBL" id="LGAA01000014">
    <property type="protein sequence ID" value="KPD03278.1"/>
    <property type="molecule type" value="Genomic_DNA"/>
</dbReference>
<keyword evidence="1" id="KW-1133">Transmembrane helix</keyword>
<keyword evidence="1" id="KW-0812">Transmembrane</keyword>
<dbReference type="PIRSF" id="PIRSF020653">
    <property type="entry name" value="UCP020653"/>
    <property type="match status" value="1"/>
</dbReference>
<accession>A0A0N0Z960</accession>
<evidence type="ECO:0000313" key="2">
    <source>
        <dbReference type="EMBL" id="KPD03278.1"/>
    </source>
</evidence>
<feature type="transmembrane region" description="Helical" evidence="1">
    <location>
        <begin position="12"/>
        <end position="31"/>
    </location>
</feature>
<keyword evidence="1" id="KW-0472">Membrane</keyword>
<dbReference type="Proteomes" id="UP000053226">
    <property type="component" value="Unassembled WGS sequence"/>
</dbReference>
<organism evidence="2 3">
    <name type="scientific">Moellerella wisconsensis ATCC 35017</name>
    <dbReference type="NCBI Taxonomy" id="1354267"/>
    <lineage>
        <taxon>Bacteria</taxon>
        <taxon>Pseudomonadati</taxon>
        <taxon>Pseudomonadota</taxon>
        <taxon>Gammaproteobacteria</taxon>
        <taxon>Enterobacterales</taxon>
        <taxon>Morganellaceae</taxon>
        <taxon>Moellerella</taxon>
    </lineage>
</organism>
<protein>
    <submittedName>
        <fullName evidence="2">Inner membrane protein</fullName>
    </submittedName>
</protein>
<dbReference type="OrthoDB" id="7060796at2"/>
<dbReference type="Pfam" id="PF07254">
    <property type="entry name" value="Cpta_toxin"/>
    <property type="match status" value="1"/>
</dbReference>
<reference evidence="2 3" key="1">
    <citation type="submission" date="2015-07" db="EMBL/GenBank/DDBJ databases">
        <title>ATOL: Assembling a taxonomically balanced genome-scale reconstruction of the evolutionary history of the Enterobacteriaceae.</title>
        <authorList>
            <person name="Plunkett G.III."/>
            <person name="Neeno-Eckwall E.C."/>
            <person name="Glasner J.D."/>
            <person name="Perna N.T."/>
        </authorList>
    </citation>
    <scope>NUCLEOTIDE SEQUENCE [LARGE SCALE GENOMIC DNA]</scope>
    <source>
        <strain evidence="2 3">ATCC 35017</strain>
    </source>
</reference>
<dbReference type="RefSeq" id="WP_053907906.1">
    <property type="nucleotide sequence ID" value="NZ_CAWMUS010000014.1"/>
</dbReference>
<comment type="caution">
    <text evidence="2">The sequence shown here is derived from an EMBL/GenBank/DDBJ whole genome shotgun (WGS) entry which is preliminary data.</text>
</comment>